<dbReference type="RefSeq" id="WP_114375114.1">
    <property type="nucleotide sequence ID" value="NZ_CP031092.1"/>
</dbReference>
<dbReference type="Gene3D" id="1.10.1220.10">
    <property type="entry name" value="Met repressor-like"/>
    <property type="match status" value="1"/>
</dbReference>
<dbReference type="Proteomes" id="UP000252100">
    <property type="component" value="Chromosome"/>
</dbReference>
<accession>A0A345C2D4</accession>
<dbReference type="SUPFAM" id="SSF47598">
    <property type="entry name" value="Ribbon-helix-helix"/>
    <property type="match status" value="1"/>
</dbReference>
<keyword evidence="2" id="KW-1185">Reference proteome</keyword>
<name>A0A345C2D4_9BACI</name>
<evidence type="ECO:0008006" key="3">
    <source>
        <dbReference type="Google" id="ProtNLM"/>
    </source>
</evidence>
<sequence length="60" mass="7279">MNNVVRNLEPRTVQKIDELAKQEGISREQFLRNQILRMSQSYEEDEFARRLEKLVKETDR</sequence>
<dbReference type="OrthoDB" id="2355214at2"/>
<dbReference type="AlphaFoldDB" id="A0A345C2D4"/>
<proteinExistence type="predicted"/>
<dbReference type="GO" id="GO:0006355">
    <property type="term" value="P:regulation of DNA-templated transcription"/>
    <property type="evidence" value="ECO:0007669"/>
    <property type="project" value="InterPro"/>
</dbReference>
<dbReference type="InterPro" id="IPR013321">
    <property type="entry name" value="Arc_rbn_hlx_hlx"/>
</dbReference>
<evidence type="ECO:0000313" key="2">
    <source>
        <dbReference type="Proteomes" id="UP000252100"/>
    </source>
</evidence>
<gene>
    <name evidence="1" type="ORF">DT065_16105</name>
</gene>
<dbReference type="InterPro" id="IPR010985">
    <property type="entry name" value="Ribbon_hlx_hlx"/>
</dbReference>
<dbReference type="EMBL" id="CP031092">
    <property type="protein sequence ID" value="AXF57365.1"/>
    <property type="molecule type" value="Genomic_DNA"/>
</dbReference>
<evidence type="ECO:0000313" key="1">
    <source>
        <dbReference type="EMBL" id="AXF57365.1"/>
    </source>
</evidence>
<organism evidence="1 2">
    <name type="scientific">Salicibibacter kimchii</name>
    <dbReference type="NCBI Taxonomy" id="2099786"/>
    <lineage>
        <taxon>Bacteria</taxon>
        <taxon>Bacillati</taxon>
        <taxon>Bacillota</taxon>
        <taxon>Bacilli</taxon>
        <taxon>Bacillales</taxon>
        <taxon>Bacillaceae</taxon>
        <taxon>Salicibibacter</taxon>
    </lineage>
</organism>
<reference evidence="1 2" key="1">
    <citation type="journal article" date="2018" name="J. Microbiol.">
        <title>Salicibibacter kimchii gen. nov., sp. nov., a moderately halophilic and alkalitolerant bacterium in the family Bacillaceae, isolated from kimchi.</title>
        <authorList>
            <person name="Jang J.Y."/>
            <person name="Oh Y.J."/>
            <person name="Lim S.K."/>
            <person name="Park H.K."/>
            <person name="Lee C."/>
            <person name="Kim J.Y."/>
            <person name="Lee M.A."/>
            <person name="Choi H.J."/>
        </authorList>
    </citation>
    <scope>NUCLEOTIDE SEQUENCE [LARGE SCALE GENOMIC DNA]</scope>
    <source>
        <strain evidence="1 2">NKC1-1</strain>
    </source>
</reference>
<protein>
    <recommendedName>
        <fullName evidence="3">Ribbon-helix-helix protein, CopG family</fullName>
    </recommendedName>
</protein>
<dbReference type="KEGG" id="rue:DT065_16105"/>